<dbReference type="AlphaFoldDB" id="A0A1M2V7G2"/>
<feature type="compositionally biased region" description="Acidic residues" evidence="1">
    <location>
        <begin position="405"/>
        <end position="428"/>
    </location>
</feature>
<proteinExistence type="predicted"/>
<dbReference type="OMA" id="DICFARM"/>
<feature type="region of interest" description="Disordered" evidence="1">
    <location>
        <begin position="23"/>
        <end position="59"/>
    </location>
</feature>
<evidence type="ECO:0000313" key="3">
    <source>
        <dbReference type="Proteomes" id="UP000184267"/>
    </source>
</evidence>
<evidence type="ECO:0000256" key="1">
    <source>
        <dbReference type="SAM" id="MobiDB-lite"/>
    </source>
</evidence>
<dbReference type="OrthoDB" id="10434810at2759"/>
<keyword evidence="3" id="KW-1185">Reference proteome</keyword>
<comment type="caution">
    <text evidence="2">The sequence shown here is derived from an EMBL/GenBank/DDBJ whole genome shotgun (WGS) entry which is preliminary data.</text>
</comment>
<dbReference type="Proteomes" id="UP000184267">
    <property type="component" value="Unassembled WGS sequence"/>
</dbReference>
<evidence type="ECO:0000313" key="2">
    <source>
        <dbReference type="EMBL" id="OJT03580.1"/>
    </source>
</evidence>
<reference evidence="2 3" key="1">
    <citation type="submission" date="2016-10" db="EMBL/GenBank/DDBJ databases">
        <title>Genome sequence of the basidiomycete white-rot fungus Trametes pubescens.</title>
        <authorList>
            <person name="Makela M.R."/>
            <person name="Granchi Z."/>
            <person name="Peng M."/>
            <person name="De Vries R.P."/>
            <person name="Grigoriev I."/>
            <person name="Riley R."/>
            <person name="Hilden K."/>
        </authorList>
    </citation>
    <scope>NUCLEOTIDE SEQUENCE [LARGE SCALE GENOMIC DNA]</scope>
    <source>
        <strain evidence="2 3">FBCC735</strain>
    </source>
</reference>
<gene>
    <name evidence="2" type="ORF">TRAPUB_5756</name>
</gene>
<accession>A0A1M2V7G2</accession>
<protein>
    <submittedName>
        <fullName evidence="2">Uncharacterized protein</fullName>
    </submittedName>
</protein>
<name>A0A1M2V7G2_TRAPU</name>
<feature type="region of interest" description="Disordered" evidence="1">
    <location>
        <begin position="405"/>
        <end position="455"/>
    </location>
</feature>
<sequence length="461" mass="50758">MDTPFNAGSVSVPLVPYDIASGGPASSQVSQHSSIPRSLTTYLGGHGKRDRESDDVDESYEAKLGAPQVCLLAHSPVVGHHLSICTLAEARVQAPKAFQAPTLTEANPADYVAELYGLEDINADQSFMADDSDSDEDADGLTELSFDDFKQEMNTVLEDDNDPEPVWVHTPARRPPGDHPVHAIIPKIWQRPGPSPLSQSTTVEPAIDRKTNKVLMVRKIARDHGSRMDHQCGRRLVLRANTEKLRATNVPTASNIVKSMDERRSWRNFVLAGMVTPPANKGTPALCVKEPLVGPPSKYAYQDNTKGWVGRSVFTGPFASARRMASKGKWKVPCDENSKPLCDIFEIQFEEGLGRLMVWTDREAMKFWVEHKEAVEFLHGARTTHNVVQTWDICFARMQGIWTEDEDAPSGDEVPVDCDESSDEDLFDVGDGKDGEAQEASSQGGSGDMIVDDDGDMEYVF</sequence>
<feature type="compositionally biased region" description="Polar residues" evidence="1">
    <location>
        <begin position="24"/>
        <end position="41"/>
    </location>
</feature>
<organism evidence="2 3">
    <name type="scientific">Trametes pubescens</name>
    <name type="common">White-rot fungus</name>
    <dbReference type="NCBI Taxonomy" id="154538"/>
    <lineage>
        <taxon>Eukaryota</taxon>
        <taxon>Fungi</taxon>
        <taxon>Dikarya</taxon>
        <taxon>Basidiomycota</taxon>
        <taxon>Agaricomycotina</taxon>
        <taxon>Agaricomycetes</taxon>
        <taxon>Polyporales</taxon>
        <taxon>Polyporaceae</taxon>
        <taxon>Trametes</taxon>
    </lineage>
</organism>
<dbReference type="EMBL" id="MNAD01001604">
    <property type="protein sequence ID" value="OJT03580.1"/>
    <property type="molecule type" value="Genomic_DNA"/>
</dbReference>